<gene>
    <name evidence="3" type="ORF">SAMN05660703_0774</name>
</gene>
<keyword evidence="1" id="KW-0732">Signal</keyword>
<proteinExistence type="predicted"/>
<feature type="chain" id="PRO_5012167397" description="DUF2059 domain-containing protein" evidence="1">
    <location>
        <begin position="19"/>
        <end position="134"/>
    </location>
</feature>
<dbReference type="EMBL" id="FWXO01000001">
    <property type="protein sequence ID" value="SMC38643.1"/>
    <property type="molecule type" value="Genomic_DNA"/>
</dbReference>
<reference evidence="3 4" key="1">
    <citation type="submission" date="2017-04" db="EMBL/GenBank/DDBJ databases">
        <authorList>
            <person name="Afonso C.L."/>
            <person name="Miller P.J."/>
            <person name="Scott M.A."/>
            <person name="Spackman E."/>
            <person name="Goraichik I."/>
            <person name="Dimitrov K.M."/>
            <person name="Suarez D.L."/>
            <person name="Swayne D.E."/>
        </authorList>
    </citation>
    <scope>NUCLEOTIDE SEQUENCE [LARGE SCALE GENOMIC DNA]</scope>
    <source>
        <strain evidence="3 4">DSM 21164</strain>
    </source>
</reference>
<dbReference type="Proteomes" id="UP000192360">
    <property type="component" value="Unassembled WGS sequence"/>
</dbReference>
<name>A0A1W1YR72_9FLAO</name>
<dbReference type="STRING" id="504486.SAMN05660703_0774"/>
<dbReference type="InterPro" id="IPR018637">
    <property type="entry name" value="DUF2059"/>
</dbReference>
<sequence>MKKLFFSLLLCVSFTITAQETSASQEKAVALIKASGGDKAFEDAISQIGASVSSENKEAYNTEAKATLDEIYTKLGTLYTEEFTDAELDELIKFYDTELGKKLSEKQYLISQKAMMIGQTWGMQVGAIAQKYAQ</sequence>
<dbReference type="Pfam" id="PF09832">
    <property type="entry name" value="DUF2059"/>
    <property type="match status" value="1"/>
</dbReference>
<dbReference type="RefSeq" id="WP_084060052.1">
    <property type="nucleotide sequence ID" value="NZ_FWXO01000001.1"/>
</dbReference>
<evidence type="ECO:0000256" key="1">
    <source>
        <dbReference type="SAM" id="SignalP"/>
    </source>
</evidence>
<protein>
    <recommendedName>
        <fullName evidence="2">DUF2059 domain-containing protein</fullName>
    </recommendedName>
</protein>
<evidence type="ECO:0000259" key="2">
    <source>
        <dbReference type="Pfam" id="PF09832"/>
    </source>
</evidence>
<dbReference type="OrthoDB" id="1143459at2"/>
<evidence type="ECO:0000313" key="3">
    <source>
        <dbReference type="EMBL" id="SMC38643.1"/>
    </source>
</evidence>
<feature type="signal peptide" evidence="1">
    <location>
        <begin position="1"/>
        <end position="18"/>
    </location>
</feature>
<dbReference type="AlphaFoldDB" id="A0A1W1YR72"/>
<accession>A0A1W1YR72</accession>
<organism evidence="3 4">
    <name type="scientific">Cellulophaga tyrosinoxydans</name>
    <dbReference type="NCBI Taxonomy" id="504486"/>
    <lineage>
        <taxon>Bacteria</taxon>
        <taxon>Pseudomonadati</taxon>
        <taxon>Bacteroidota</taxon>
        <taxon>Flavobacteriia</taxon>
        <taxon>Flavobacteriales</taxon>
        <taxon>Flavobacteriaceae</taxon>
        <taxon>Cellulophaga</taxon>
    </lineage>
</organism>
<feature type="domain" description="DUF2059" evidence="2">
    <location>
        <begin position="77"/>
        <end position="125"/>
    </location>
</feature>
<keyword evidence="4" id="KW-1185">Reference proteome</keyword>
<evidence type="ECO:0000313" key="4">
    <source>
        <dbReference type="Proteomes" id="UP000192360"/>
    </source>
</evidence>